<organism evidence="1 2">
    <name type="scientific">Rhizobium lusitanum</name>
    <dbReference type="NCBI Taxonomy" id="293958"/>
    <lineage>
        <taxon>Bacteria</taxon>
        <taxon>Pseudomonadati</taxon>
        <taxon>Pseudomonadota</taxon>
        <taxon>Alphaproteobacteria</taxon>
        <taxon>Hyphomicrobiales</taxon>
        <taxon>Rhizobiaceae</taxon>
        <taxon>Rhizobium/Agrobacterium group</taxon>
        <taxon>Rhizobium</taxon>
    </lineage>
</organism>
<dbReference type="RefSeq" id="WP_184710067.1">
    <property type="nucleotide sequence ID" value="NZ_JACHBG010000023.1"/>
</dbReference>
<proteinExistence type="predicted"/>
<dbReference type="AlphaFoldDB" id="A0A7X0IYW3"/>
<gene>
    <name evidence="1" type="ORF">GGD46_005778</name>
</gene>
<evidence type="ECO:0000313" key="2">
    <source>
        <dbReference type="Proteomes" id="UP000565576"/>
    </source>
</evidence>
<accession>A0A7X0IYW3</accession>
<name>A0A7X0IYW3_9HYPH</name>
<sequence length="179" mass="19389">MDANPNLTYTQRAAVGEWAAALVGAAASLDSFNNNYLKHDQLALLLQKLKDCADDACKQAAMETAQQQSQFNTAQMQQCGSAACFEAALQEMRQDMDLLKGSEEYAGLLADNSIGGLTARGFVFGPRSDGGLSNFDLSYAQRALDILAGKPLNRLIPSATCKRTGTRFRRRSKQIIAMS</sequence>
<reference evidence="1 2" key="1">
    <citation type="submission" date="2020-08" db="EMBL/GenBank/DDBJ databases">
        <title>Genomic Encyclopedia of Type Strains, Phase IV (KMG-V): Genome sequencing to study the core and pangenomes of soil and plant-associated prokaryotes.</title>
        <authorList>
            <person name="Whitman W."/>
        </authorList>
    </citation>
    <scope>NUCLEOTIDE SEQUENCE [LARGE SCALE GENOMIC DNA]</scope>
    <source>
        <strain evidence="1 2">SEMIA 4060</strain>
    </source>
</reference>
<dbReference type="Proteomes" id="UP000565576">
    <property type="component" value="Unassembled WGS sequence"/>
</dbReference>
<protein>
    <submittedName>
        <fullName evidence="1">Uncharacterized protein</fullName>
    </submittedName>
</protein>
<evidence type="ECO:0000313" key="1">
    <source>
        <dbReference type="EMBL" id="MBB6488462.1"/>
    </source>
</evidence>
<comment type="caution">
    <text evidence="1">The sequence shown here is derived from an EMBL/GenBank/DDBJ whole genome shotgun (WGS) entry which is preliminary data.</text>
</comment>
<dbReference type="EMBL" id="JACHBG010000023">
    <property type="protein sequence ID" value="MBB6488462.1"/>
    <property type="molecule type" value="Genomic_DNA"/>
</dbReference>